<dbReference type="SUPFAM" id="SSF140478">
    <property type="entry name" value="LemA-like"/>
    <property type="match status" value="1"/>
</dbReference>
<comment type="similarity">
    <text evidence="2">Belongs to the LemA family.</text>
</comment>
<dbReference type="InterPro" id="IPR023353">
    <property type="entry name" value="LemA-like_dom_sf"/>
</dbReference>
<dbReference type="Pfam" id="PF04011">
    <property type="entry name" value="LemA"/>
    <property type="match status" value="1"/>
</dbReference>
<protein>
    <submittedName>
        <fullName evidence="7">LemA family protein</fullName>
    </submittedName>
</protein>
<evidence type="ECO:0000256" key="6">
    <source>
        <dbReference type="SAM" id="Phobius"/>
    </source>
</evidence>
<keyword evidence="5 6" id="KW-0472">Membrane</keyword>
<feature type="transmembrane region" description="Helical" evidence="6">
    <location>
        <begin position="12"/>
        <end position="30"/>
    </location>
</feature>
<comment type="caution">
    <text evidence="7">The sequence shown here is derived from an EMBL/GenBank/DDBJ whole genome shotgun (WGS) entry which is preliminary data.</text>
</comment>
<name>A0ABW3FEP4_9HYPH</name>
<dbReference type="Proteomes" id="UP001597101">
    <property type="component" value="Unassembled WGS sequence"/>
</dbReference>
<keyword evidence="3 6" id="KW-0812">Transmembrane</keyword>
<proteinExistence type="inferred from homology"/>
<evidence type="ECO:0000256" key="5">
    <source>
        <dbReference type="ARBA" id="ARBA00023136"/>
    </source>
</evidence>
<keyword evidence="4 6" id="KW-1133">Transmembrane helix</keyword>
<evidence type="ECO:0000313" key="7">
    <source>
        <dbReference type="EMBL" id="MFD0916645.1"/>
    </source>
</evidence>
<dbReference type="InterPro" id="IPR007156">
    <property type="entry name" value="MamQ_LemA"/>
</dbReference>
<keyword evidence="8" id="KW-1185">Reference proteome</keyword>
<evidence type="ECO:0000256" key="3">
    <source>
        <dbReference type="ARBA" id="ARBA00022692"/>
    </source>
</evidence>
<accession>A0ABW3FEP4</accession>
<dbReference type="RefSeq" id="WP_377212502.1">
    <property type="nucleotide sequence ID" value="NZ_JBHTJV010000009.1"/>
</dbReference>
<dbReference type="EMBL" id="JBHTJV010000009">
    <property type="protein sequence ID" value="MFD0916645.1"/>
    <property type="molecule type" value="Genomic_DNA"/>
</dbReference>
<evidence type="ECO:0000256" key="1">
    <source>
        <dbReference type="ARBA" id="ARBA00004167"/>
    </source>
</evidence>
<dbReference type="PANTHER" id="PTHR34478:SF2">
    <property type="entry name" value="MEMBRANE PROTEIN"/>
    <property type="match status" value="1"/>
</dbReference>
<gene>
    <name evidence="7" type="ORF">ACFQ14_09525</name>
</gene>
<comment type="subcellular location">
    <subcellularLocation>
        <location evidence="1">Membrane</location>
        <topology evidence="1">Single-pass membrane protein</topology>
    </subcellularLocation>
</comment>
<organism evidence="7 8">
    <name type="scientific">Pseudahrensia aquimaris</name>
    <dbReference type="NCBI Taxonomy" id="744461"/>
    <lineage>
        <taxon>Bacteria</taxon>
        <taxon>Pseudomonadati</taxon>
        <taxon>Pseudomonadota</taxon>
        <taxon>Alphaproteobacteria</taxon>
        <taxon>Hyphomicrobiales</taxon>
        <taxon>Ahrensiaceae</taxon>
        <taxon>Pseudahrensia</taxon>
    </lineage>
</organism>
<evidence type="ECO:0000256" key="4">
    <source>
        <dbReference type="ARBA" id="ARBA00022989"/>
    </source>
</evidence>
<reference evidence="8" key="1">
    <citation type="journal article" date="2019" name="Int. J. Syst. Evol. Microbiol.">
        <title>The Global Catalogue of Microorganisms (GCM) 10K type strain sequencing project: providing services to taxonomists for standard genome sequencing and annotation.</title>
        <authorList>
            <consortium name="The Broad Institute Genomics Platform"/>
            <consortium name="The Broad Institute Genome Sequencing Center for Infectious Disease"/>
            <person name="Wu L."/>
            <person name="Ma J."/>
        </authorList>
    </citation>
    <scope>NUCLEOTIDE SEQUENCE [LARGE SCALE GENOMIC DNA]</scope>
    <source>
        <strain evidence="8">CCUG 60023</strain>
    </source>
</reference>
<evidence type="ECO:0000256" key="2">
    <source>
        <dbReference type="ARBA" id="ARBA00008854"/>
    </source>
</evidence>
<evidence type="ECO:0000313" key="8">
    <source>
        <dbReference type="Proteomes" id="UP001597101"/>
    </source>
</evidence>
<dbReference type="PANTHER" id="PTHR34478">
    <property type="entry name" value="PROTEIN LEMA"/>
    <property type="match status" value="1"/>
</dbReference>
<sequence>MFVESFYRVWDVIAFGVLGLLPVVLAVWYVQIIMRRNKVREALGSIDAHLKQRLDLIPNMLRMAQKFMTHERSLLEDITQLRTRVAELAQAPDPQTSGARLSIEDMISSKMGQLMVQVENYPDLKSDQTMVQAMQTFNEVEARIAASRRFFNSAVTALNNAVEIFPGSLIAKLAGVSAVPHFAAEEEARKAINADDFLTEPAR</sequence>
<dbReference type="Gene3D" id="1.20.1440.20">
    <property type="entry name" value="LemA-like domain"/>
    <property type="match status" value="1"/>
</dbReference>